<keyword evidence="5" id="KW-0808">Transferase</keyword>
<dbReference type="Gene3D" id="1.10.510.10">
    <property type="entry name" value="Transferase(Phosphotransferase) domain 1"/>
    <property type="match status" value="1"/>
</dbReference>
<keyword evidence="6" id="KW-1185">Reference proteome</keyword>
<sequence>MADPLEPGDPERLGEYWLAGRLGAGSQGVVYEGYGEDGTRVAIKVFHAPDGAAADLERMAREVEAAQRVSSFCTAKILSVQMTGPRPYIVSEYVEGRSLGRVVKEGRRFTGDDLHRLAIGIATALTAIHEAGVIHRDLKPDNVLLGPDGPRVIDFGIARTLEMSLTPLGNPAGTPVYMAPEVYQGKRAGAAADVFAWGAILYFAATGEHAFRADSLPAVMHRVLTTQPDLEPLPEKLRPLVKAALDKDPLARPTARSLLSALVGGPSADTGGLMAAGTAQAEQLAQTGPQDPALGQIAEQIYQSLSAEDRELVPELFLRLVLATEDGDIASRRLPADELFDRPQMEQTAALQRIVAAFGPVLTHTEDGQIALSRPALLRAWPRLRDWIDQDRQGLVGHGHIRQAARTWNTHGRRRTDVLTGTRLQDALLWAAHHQRPALNRLERAFLDASTQAQTRAARLRQIATVTLAVLLVLALASTGVAVQARQSAVSAQKETARAQRDTARQRDVAVARLVASEAENLRSSQPGLAKQLSIIAYRTDPASGTAALFSSLELPGVFNAGVPAWDISLNADATRLAVSTGSDVALWDTGKGRSLARLSAGGSRGVALSPDGRLVAAAVTDAGPGRTPVRLWDVSNPSAPRELTVPANQPAKVASLAFSPDGRMLALGLGNGRVRLWEIPATGAPRTLRTLTGHKGAVDSVAFAPSGKLLASAGLDGTVRLWDPLDPERTSALAKVAGGEPNARLSQEKILRRVSFSPDGKTLAGPGDSKDIVFRLWDVQNPGKPRRLAAAKKEGAAFNCPGELLSTAFSPDGKTLATVCNRDTLLWNLPSPTQPRLVNRLAGMGDSAGRTGPALFASRGHRLLHATYGGVYLWYVENTLRLSSVATYGTVPSGFQVTTRFSGGPRRLLVIQGANFGLLVDLTGEGGMRRLAELPGSGQVGAQGADFSPDGRILAVSEMAGKGGDARPVVRLRDTGRPGAPVVGTVTGLSNGVEDVSFSPDGRILAVADNNDFLPARTGPASVRLFDVSTPAAPRQLTSMRGEVYDVTFAPKGNLLVATTADTLLSWNTADPSRPVQHPTLRLTPDAGDSGFATSAFRPDGGLLAVSDSRDTTRLWRVQGDRIVGEPVLMRTVGSGKGLAFSPDGRTLAWTAGSAASPSFTGETSPHIELWDVSNPDAPVHRASFAYDSRESEDLSYSSQGPTPLLVSTSDTVDVWNTDPEFMTRILCHSVGDVITPAQWAKYVPGLPYDPPCGR</sequence>
<keyword evidence="1 3" id="KW-0853">WD repeat</keyword>
<dbReference type="SMART" id="SM00220">
    <property type="entry name" value="S_TKc"/>
    <property type="match status" value="1"/>
</dbReference>
<dbReference type="Pfam" id="PF07676">
    <property type="entry name" value="PD40"/>
    <property type="match status" value="1"/>
</dbReference>
<evidence type="ECO:0000313" key="6">
    <source>
        <dbReference type="Proteomes" id="UP000001918"/>
    </source>
</evidence>
<dbReference type="SUPFAM" id="SSF82171">
    <property type="entry name" value="DPP6 N-terminal domain-like"/>
    <property type="match status" value="2"/>
</dbReference>
<dbReference type="Pfam" id="PF00400">
    <property type="entry name" value="WD40"/>
    <property type="match status" value="2"/>
</dbReference>
<dbReference type="PROSITE" id="PS50011">
    <property type="entry name" value="PROTEIN_KINASE_DOM"/>
    <property type="match status" value="1"/>
</dbReference>
<dbReference type="Gene3D" id="2.130.10.10">
    <property type="entry name" value="YVTN repeat-like/Quinoprotein amine dehydrogenase"/>
    <property type="match status" value="4"/>
</dbReference>
<evidence type="ECO:0000256" key="3">
    <source>
        <dbReference type="PROSITE-ProRule" id="PRU00221"/>
    </source>
</evidence>
<keyword evidence="5" id="KW-0418">Kinase</keyword>
<keyword evidence="2" id="KW-0677">Repeat</keyword>
<dbReference type="InterPro" id="IPR015943">
    <property type="entry name" value="WD40/YVTN_repeat-like_dom_sf"/>
</dbReference>
<accession>D1AC54</accession>
<evidence type="ECO:0000313" key="5">
    <source>
        <dbReference type="EMBL" id="ACY97320.1"/>
    </source>
</evidence>
<reference evidence="5 6" key="1">
    <citation type="journal article" date="2011" name="Stand. Genomic Sci.">
        <title>Complete genome sequence of Thermomonospora curvata type strain (B9).</title>
        <authorList>
            <person name="Chertkov O."/>
            <person name="Sikorski J."/>
            <person name="Nolan M."/>
            <person name="Lapidus A."/>
            <person name="Lucas S."/>
            <person name="Del Rio T.G."/>
            <person name="Tice H."/>
            <person name="Cheng J.F."/>
            <person name="Goodwin L."/>
            <person name="Pitluck S."/>
            <person name="Liolios K."/>
            <person name="Ivanova N."/>
            <person name="Mavromatis K."/>
            <person name="Mikhailova N."/>
            <person name="Ovchinnikova G."/>
            <person name="Pati A."/>
            <person name="Chen A."/>
            <person name="Palaniappan K."/>
            <person name="Djao O.D."/>
            <person name="Land M."/>
            <person name="Hauser L."/>
            <person name="Chang Y.J."/>
            <person name="Jeffries C.D."/>
            <person name="Brettin T."/>
            <person name="Han C."/>
            <person name="Detter J.C."/>
            <person name="Rohde M."/>
            <person name="Goker M."/>
            <person name="Woyke T."/>
            <person name="Bristow J."/>
            <person name="Eisen J.A."/>
            <person name="Markowitz V."/>
            <person name="Hugenholtz P."/>
            <person name="Klenk H.P."/>
            <person name="Kyrpides N.C."/>
        </authorList>
    </citation>
    <scope>NUCLEOTIDE SEQUENCE [LARGE SCALE GENOMIC DNA]</scope>
    <source>
        <strain evidence="6">ATCC 19995 / DSM 43183 / JCM 3096 / KCTC 9072 / NBRC 15933 / NCIMB 10081 / Henssen B9</strain>
    </source>
</reference>
<dbReference type="CDD" id="cd14014">
    <property type="entry name" value="STKc_PknB_like"/>
    <property type="match status" value="1"/>
</dbReference>
<dbReference type="EMBL" id="CP001738">
    <property type="protein sequence ID" value="ACY97320.1"/>
    <property type="molecule type" value="Genomic_DNA"/>
</dbReference>
<dbReference type="OrthoDB" id="582179at2"/>
<dbReference type="InterPro" id="IPR049052">
    <property type="entry name" value="nSTAND1"/>
</dbReference>
<dbReference type="HOGENOM" id="CLU_000288_135_4_11"/>
<dbReference type="KEGG" id="tcu:Tcur_1746"/>
<feature type="repeat" description="WD" evidence="3">
    <location>
        <begin position="692"/>
        <end position="724"/>
    </location>
</feature>
<proteinExistence type="predicted"/>
<dbReference type="GO" id="GO:0004674">
    <property type="term" value="F:protein serine/threonine kinase activity"/>
    <property type="evidence" value="ECO:0007669"/>
    <property type="project" value="UniProtKB-KW"/>
</dbReference>
<dbReference type="SMART" id="SM00320">
    <property type="entry name" value="WD40"/>
    <property type="match status" value="9"/>
</dbReference>
<keyword evidence="5" id="KW-0723">Serine/threonine-protein kinase</keyword>
<dbReference type="PROSITE" id="PS50294">
    <property type="entry name" value="WD_REPEATS_REGION"/>
    <property type="match status" value="2"/>
</dbReference>
<organism evidence="5 6">
    <name type="scientific">Thermomonospora curvata (strain ATCC 19995 / DSM 43183 / JCM 3096 / KCTC 9072 / NBRC 15933 / NCIMB 10081 / Henssen B9)</name>
    <dbReference type="NCBI Taxonomy" id="471852"/>
    <lineage>
        <taxon>Bacteria</taxon>
        <taxon>Bacillati</taxon>
        <taxon>Actinomycetota</taxon>
        <taxon>Actinomycetes</taxon>
        <taxon>Streptosporangiales</taxon>
        <taxon>Thermomonosporaceae</taxon>
        <taxon>Thermomonospora</taxon>
    </lineage>
</organism>
<dbReference type="PANTHER" id="PTHR19879:SF9">
    <property type="entry name" value="TRANSCRIPTION INITIATION FACTOR TFIID SUBUNIT 5"/>
    <property type="match status" value="1"/>
</dbReference>
<evidence type="ECO:0000259" key="4">
    <source>
        <dbReference type="PROSITE" id="PS50011"/>
    </source>
</evidence>
<dbReference type="InterPro" id="IPR001680">
    <property type="entry name" value="WD40_rpt"/>
</dbReference>
<dbReference type="eggNOG" id="COG3391">
    <property type="taxonomic scope" value="Bacteria"/>
</dbReference>
<dbReference type="Proteomes" id="UP000001918">
    <property type="component" value="Chromosome"/>
</dbReference>
<dbReference type="GO" id="GO:0005524">
    <property type="term" value="F:ATP binding"/>
    <property type="evidence" value="ECO:0007669"/>
    <property type="project" value="InterPro"/>
</dbReference>
<evidence type="ECO:0000256" key="2">
    <source>
        <dbReference type="ARBA" id="ARBA00022737"/>
    </source>
</evidence>
<dbReference type="SUPFAM" id="SSF56112">
    <property type="entry name" value="Protein kinase-like (PK-like)"/>
    <property type="match status" value="1"/>
</dbReference>
<dbReference type="InterPro" id="IPR011659">
    <property type="entry name" value="WD40"/>
</dbReference>
<dbReference type="Pfam" id="PF00069">
    <property type="entry name" value="Pkinase"/>
    <property type="match status" value="1"/>
</dbReference>
<protein>
    <submittedName>
        <fullName evidence="5">Serine/threonine protein kinase with WD40 repeats</fullName>
    </submittedName>
</protein>
<feature type="repeat" description="WD" evidence="3">
    <location>
        <begin position="647"/>
        <end position="688"/>
    </location>
</feature>
<dbReference type="Pfam" id="PF20703">
    <property type="entry name" value="nSTAND1"/>
    <property type="match status" value="1"/>
</dbReference>
<dbReference type="PROSITE" id="PS00108">
    <property type="entry name" value="PROTEIN_KINASE_ST"/>
    <property type="match status" value="1"/>
</dbReference>
<dbReference type="eggNOG" id="COG2319">
    <property type="taxonomic scope" value="Bacteria"/>
</dbReference>
<dbReference type="InterPro" id="IPR008271">
    <property type="entry name" value="Ser/Thr_kinase_AS"/>
</dbReference>
<evidence type="ECO:0000256" key="1">
    <source>
        <dbReference type="ARBA" id="ARBA00022574"/>
    </source>
</evidence>
<dbReference type="STRING" id="471852.Tcur_1746"/>
<dbReference type="InterPro" id="IPR000719">
    <property type="entry name" value="Prot_kinase_dom"/>
</dbReference>
<dbReference type="PROSITE" id="PS50082">
    <property type="entry name" value="WD_REPEATS_2"/>
    <property type="match status" value="2"/>
</dbReference>
<gene>
    <name evidence="5" type="ordered locus">Tcur_1746</name>
</gene>
<dbReference type="InterPro" id="IPR019775">
    <property type="entry name" value="WD40_repeat_CS"/>
</dbReference>
<dbReference type="PANTHER" id="PTHR19879">
    <property type="entry name" value="TRANSCRIPTION INITIATION FACTOR TFIID"/>
    <property type="match status" value="1"/>
</dbReference>
<dbReference type="eggNOG" id="COG0515">
    <property type="taxonomic scope" value="Bacteria"/>
</dbReference>
<feature type="domain" description="Protein kinase" evidence="4">
    <location>
        <begin position="16"/>
        <end position="263"/>
    </location>
</feature>
<dbReference type="InterPro" id="IPR011009">
    <property type="entry name" value="Kinase-like_dom_sf"/>
</dbReference>
<dbReference type="AlphaFoldDB" id="D1AC54"/>
<name>D1AC54_THECD</name>
<dbReference type="PROSITE" id="PS00678">
    <property type="entry name" value="WD_REPEATS_1"/>
    <property type="match status" value="1"/>
</dbReference>
<dbReference type="RefSeq" id="WP_012852104.1">
    <property type="nucleotide sequence ID" value="NC_013510.1"/>
</dbReference>